<feature type="domain" description="Carboxymuconolactone decarboxylase-like" evidence="1">
    <location>
        <begin position="163"/>
        <end position="246"/>
    </location>
</feature>
<dbReference type="InterPro" id="IPR003779">
    <property type="entry name" value="CMD-like"/>
</dbReference>
<keyword evidence="3" id="KW-1185">Reference proteome</keyword>
<evidence type="ECO:0000259" key="1">
    <source>
        <dbReference type="Pfam" id="PF02627"/>
    </source>
</evidence>
<evidence type="ECO:0000313" key="3">
    <source>
        <dbReference type="Proteomes" id="UP001057134"/>
    </source>
</evidence>
<proteinExistence type="predicted"/>
<dbReference type="PANTHER" id="PTHR33570">
    <property type="entry name" value="4-CARBOXYMUCONOLACTONE DECARBOXYLASE FAMILY PROTEIN"/>
    <property type="match status" value="1"/>
</dbReference>
<accession>A0ABY4RNU4</accession>
<dbReference type="EMBL" id="CP027059">
    <property type="protein sequence ID" value="UQZ83099.1"/>
    <property type="molecule type" value="Genomic_DNA"/>
</dbReference>
<name>A0ABY4RNU4_9BACL</name>
<dbReference type="RefSeq" id="WP_249865163.1">
    <property type="nucleotide sequence ID" value="NZ_CP027059.1"/>
</dbReference>
<dbReference type="Gene3D" id="1.20.1290.10">
    <property type="entry name" value="AhpD-like"/>
    <property type="match status" value="1"/>
</dbReference>
<dbReference type="Proteomes" id="UP001057134">
    <property type="component" value="Chromosome"/>
</dbReference>
<organism evidence="2 3">
    <name type="scientific">Paenibacillus konkukensis</name>
    <dbReference type="NCBI Taxonomy" id="2020716"/>
    <lineage>
        <taxon>Bacteria</taxon>
        <taxon>Bacillati</taxon>
        <taxon>Bacillota</taxon>
        <taxon>Bacilli</taxon>
        <taxon>Bacillales</taxon>
        <taxon>Paenibacillaceae</taxon>
        <taxon>Paenibacillus</taxon>
    </lineage>
</organism>
<sequence length="250" mass="27726">MNRIEKSRETYKQLFGDGVPAAYAADPDFQDILSRFIFGEVFYQGSLDNKQRELITLVVLATNQTLPQLKAHTLAALNVGLTPVEIKEAVYQCAPYLGFPKTLNAINEVNEVFKARNITLPLESQKQVDEDNRLDKGLAVQVEIFGDVIAKMRENAPSNQKHIQDYLSAFCFGDFYTRGGLDLKTRELLTLCIVSSLGGAEGQVKAHVQGNLNVGNDKETMISALTHCLPYMGFPRTLNALACVNEIIPE</sequence>
<dbReference type="Pfam" id="PF02627">
    <property type="entry name" value="CMD"/>
    <property type="match status" value="2"/>
</dbReference>
<dbReference type="InterPro" id="IPR029032">
    <property type="entry name" value="AhpD-like"/>
</dbReference>
<reference evidence="2" key="2">
    <citation type="journal article" date="2021" name="J Anim Sci Technol">
        <title>Complete genome sequence of Paenibacillus konkukensis sp. nov. SK3146 as a potential probiotic strain.</title>
        <authorList>
            <person name="Jung H.I."/>
            <person name="Park S."/>
            <person name="Niu K.M."/>
            <person name="Lee S.W."/>
            <person name="Kothari D."/>
            <person name="Yi K.J."/>
            <person name="Kim S.K."/>
        </authorList>
    </citation>
    <scope>NUCLEOTIDE SEQUENCE</scope>
    <source>
        <strain evidence="2">SK3146</strain>
    </source>
</reference>
<reference evidence="2" key="1">
    <citation type="submission" date="2018-02" db="EMBL/GenBank/DDBJ databases">
        <authorList>
            <person name="Kim S.-K."/>
            <person name="Jung H.-I."/>
            <person name="Lee S.-W."/>
        </authorList>
    </citation>
    <scope>NUCLEOTIDE SEQUENCE</scope>
    <source>
        <strain evidence="2">SK3146</strain>
    </source>
</reference>
<evidence type="ECO:0000313" key="2">
    <source>
        <dbReference type="EMBL" id="UQZ83099.1"/>
    </source>
</evidence>
<dbReference type="InterPro" id="IPR052512">
    <property type="entry name" value="4CMD/NDH-1_regulator"/>
</dbReference>
<feature type="domain" description="Carboxymuconolactone decarboxylase-like" evidence="1">
    <location>
        <begin position="27"/>
        <end position="109"/>
    </location>
</feature>
<dbReference type="PANTHER" id="PTHR33570:SF2">
    <property type="entry name" value="CARBOXYMUCONOLACTONE DECARBOXYLASE-LIKE DOMAIN-CONTAINING PROTEIN"/>
    <property type="match status" value="1"/>
</dbReference>
<gene>
    <name evidence="2" type="ORF">SK3146_02260</name>
</gene>
<protein>
    <submittedName>
        <fullName evidence="2">Carboxymuconolactone decarboxylase family protein</fullName>
    </submittedName>
</protein>
<dbReference type="SUPFAM" id="SSF69118">
    <property type="entry name" value="AhpD-like"/>
    <property type="match status" value="1"/>
</dbReference>